<comment type="subcellular location">
    <subcellularLocation>
        <location evidence="1">Cell membrane</location>
        <topology evidence="1">Single-pass type I membrane protein</topology>
    </subcellularLocation>
</comment>
<dbReference type="Pfam" id="PF07686">
    <property type="entry name" value="V-set"/>
    <property type="match status" value="1"/>
</dbReference>
<keyword evidence="10" id="KW-0393">Immunoglobulin domain</keyword>
<evidence type="ECO:0000313" key="15">
    <source>
        <dbReference type="Proteomes" id="UP000289886"/>
    </source>
</evidence>
<evidence type="ECO:0000256" key="6">
    <source>
        <dbReference type="ARBA" id="ARBA00023136"/>
    </source>
</evidence>
<sequence length="343" mass="38235">MAKVFPYEGNLKPFLFLCLYLFSSWQLVTCGRHGVDVTVCQGKSWDTVISGEIGKTVTLPCSLTAVLKERQELLVIYWQTKDEDVVHEFSKGKEDLQHLGEAYKNRTRIFLDQLEKGNFSLQIAPVRHTDDNVYICYFNDGRGPMSNPCTVKLEVTASFTDPSINLGPCWKSEEQVERNVSCISNGGYPKPQVHWTIQNGETLVHPQGQTNFTKDPDSGLYIIDSQVTVNLTEGLTISCSIENQKTGENKTSSLRGCLITDPPGFPVEILLGAAAIVIVIVLVIAGVFVWIKFFSKRNPDASQLNAVSEDQQSSYTVEVQELGKKGNEERLPLNKTENIKHTS</sequence>
<evidence type="ECO:0000259" key="13">
    <source>
        <dbReference type="PROSITE" id="PS50835"/>
    </source>
</evidence>
<dbReference type="GO" id="GO:0006955">
    <property type="term" value="P:immune response"/>
    <property type="evidence" value="ECO:0007669"/>
    <property type="project" value="TreeGrafter"/>
</dbReference>
<dbReference type="InterPro" id="IPR013783">
    <property type="entry name" value="Ig-like_fold"/>
</dbReference>
<evidence type="ECO:0000256" key="5">
    <source>
        <dbReference type="ARBA" id="ARBA00022989"/>
    </source>
</evidence>
<name>A0A444UKF5_ACIRT</name>
<protein>
    <submittedName>
        <fullName evidence="14">Butyrophilin subfamily 3 member A3</fullName>
    </submittedName>
</protein>
<dbReference type="FunFam" id="2.60.40.10:FF:000142">
    <property type="entry name" value="V-set domain-containing T-cell activation inhibitor 1"/>
    <property type="match status" value="1"/>
</dbReference>
<dbReference type="InterPro" id="IPR013162">
    <property type="entry name" value="CD80_C2-set"/>
</dbReference>
<dbReference type="InterPro" id="IPR003599">
    <property type="entry name" value="Ig_sub"/>
</dbReference>
<dbReference type="InterPro" id="IPR007110">
    <property type="entry name" value="Ig-like_dom"/>
</dbReference>
<feature type="signal peptide" evidence="12">
    <location>
        <begin position="1"/>
        <end position="30"/>
    </location>
</feature>
<dbReference type="SMART" id="SM00409">
    <property type="entry name" value="IG"/>
    <property type="match status" value="1"/>
</dbReference>
<evidence type="ECO:0000256" key="8">
    <source>
        <dbReference type="ARBA" id="ARBA00023170"/>
    </source>
</evidence>
<feature type="domain" description="Ig-like" evidence="13">
    <location>
        <begin position="54"/>
        <end position="152"/>
    </location>
</feature>
<evidence type="ECO:0000256" key="2">
    <source>
        <dbReference type="ARBA" id="ARBA00022475"/>
    </source>
</evidence>
<keyword evidence="5 11" id="KW-1133">Transmembrane helix</keyword>
<feature type="domain" description="Ig-like" evidence="13">
    <location>
        <begin position="162"/>
        <end position="255"/>
    </location>
</feature>
<dbReference type="InterPro" id="IPR036179">
    <property type="entry name" value="Ig-like_dom_sf"/>
</dbReference>
<dbReference type="Proteomes" id="UP000289886">
    <property type="component" value="Unassembled WGS sequence"/>
</dbReference>
<dbReference type="PANTHER" id="PTHR25466">
    <property type="entry name" value="T-LYMPHOCYTE ACTIVATION ANTIGEN"/>
    <property type="match status" value="1"/>
</dbReference>
<keyword evidence="4 12" id="KW-0732">Signal</keyword>
<keyword evidence="6 11" id="KW-0472">Membrane</keyword>
<evidence type="ECO:0000256" key="11">
    <source>
        <dbReference type="SAM" id="Phobius"/>
    </source>
</evidence>
<dbReference type="GO" id="GO:0042130">
    <property type="term" value="P:negative regulation of T cell proliferation"/>
    <property type="evidence" value="ECO:0007669"/>
    <property type="project" value="TreeGrafter"/>
</dbReference>
<keyword evidence="3 11" id="KW-0812">Transmembrane</keyword>
<dbReference type="PROSITE" id="PS50835">
    <property type="entry name" value="IG_LIKE"/>
    <property type="match status" value="2"/>
</dbReference>
<reference evidence="14 15" key="1">
    <citation type="submission" date="2019-01" db="EMBL/GenBank/DDBJ databases">
        <title>Draft Genome and Complete Hox-Cluster Characterization of the Sterlet Sturgeon (Acipenser ruthenus).</title>
        <authorList>
            <person name="Wei Q."/>
        </authorList>
    </citation>
    <scope>NUCLEOTIDE SEQUENCE [LARGE SCALE GENOMIC DNA]</scope>
    <source>
        <strain evidence="14">WHYD16114868_AA</strain>
        <tissue evidence="14">Blood</tissue>
    </source>
</reference>
<dbReference type="GO" id="GO:0071222">
    <property type="term" value="P:cellular response to lipopolysaccharide"/>
    <property type="evidence" value="ECO:0007669"/>
    <property type="project" value="TreeGrafter"/>
</dbReference>
<keyword evidence="9" id="KW-0325">Glycoprotein</keyword>
<evidence type="ECO:0000313" key="14">
    <source>
        <dbReference type="EMBL" id="RXM35672.1"/>
    </source>
</evidence>
<evidence type="ECO:0000256" key="12">
    <source>
        <dbReference type="SAM" id="SignalP"/>
    </source>
</evidence>
<proteinExistence type="predicted"/>
<evidence type="ECO:0000256" key="9">
    <source>
        <dbReference type="ARBA" id="ARBA00023180"/>
    </source>
</evidence>
<evidence type="ECO:0000256" key="10">
    <source>
        <dbReference type="ARBA" id="ARBA00023319"/>
    </source>
</evidence>
<keyword evidence="2" id="KW-1003">Cell membrane</keyword>
<dbReference type="InterPro" id="IPR051713">
    <property type="entry name" value="T-cell_Activation_Regulation"/>
</dbReference>
<dbReference type="InterPro" id="IPR013106">
    <property type="entry name" value="Ig_V-set"/>
</dbReference>
<dbReference type="Pfam" id="PF08205">
    <property type="entry name" value="C2-set_2"/>
    <property type="match status" value="1"/>
</dbReference>
<dbReference type="SUPFAM" id="SSF48726">
    <property type="entry name" value="Immunoglobulin"/>
    <property type="match status" value="2"/>
</dbReference>
<comment type="caution">
    <text evidence="14">The sequence shown here is derived from an EMBL/GenBank/DDBJ whole genome shotgun (WGS) entry which is preliminary data.</text>
</comment>
<dbReference type="GO" id="GO:0031295">
    <property type="term" value="P:T cell costimulation"/>
    <property type="evidence" value="ECO:0007669"/>
    <property type="project" value="TreeGrafter"/>
</dbReference>
<accession>A0A444UKF5</accession>
<keyword evidence="7" id="KW-1015">Disulfide bond</keyword>
<feature type="chain" id="PRO_5019039030" evidence="12">
    <location>
        <begin position="31"/>
        <end position="343"/>
    </location>
</feature>
<feature type="transmembrane region" description="Helical" evidence="11">
    <location>
        <begin position="269"/>
        <end position="291"/>
    </location>
</feature>
<evidence type="ECO:0000256" key="7">
    <source>
        <dbReference type="ARBA" id="ARBA00023157"/>
    </source>
</evidence>
<dbReference type="GO" id="GO:0009897">
    <property type="term" value="C:external side of plasma membrane"/>
    <property type="evidence" value="ECO:0007669"/>
    <property type="project" value="TreeGrafter"/>
</dbReference>
<organism evidence="14 15">
    <name type="scientific">Acipenser ruthenus</name>
    <name type="common">Sterlet sturgeon</name>
    <dbReference type="NCBI Taxonomy" id="7906"/>
    <lineage>
        <taxon>Eukaryota</taxon>
        <taxon>Metazoa</taxon>
        <taxon>Chordata</taxon>
        <taxon>Craniata</taxon>
        <taxon>Vertebrata</taxon>
        <taxon>Euteleostomi</taxon>
        <taxon>Actinopterygii</taxon>
        <taxon>Chondrostei</taxon>
        <taxon>Acipenseriformes</taxon>
        <taxon>Acipenseridae</taxon>
        <taxon>Acipenser</taxon>
    </lineage>
</organism>
<dbReference type="GO" id="GO:0007166">
    <property type="term" value="P:cell surface receptor signaling pathway"/>
    <property type="evidence" value="ECO:0007669"/>
    <property type="project" value="TreeGrafter"/>
</dbReference>
<evidence type="ECO:0000256" key="1">
    <source>
        <dbReference type="ARBA" id="ARBA00004251"/>
    </source>
</evidence>
<keyword evidence="8" id="KW-0675">Receptor</keyword>
<dbReference type="PANTHER" id="PTHR25466:SF2">
    <property type="entry name" value="T-LYMPHOCYTE ACTIVATION ANTIGEN CD86"/>
    <property type="match status" value="1"/>
</dbReference>
<dbReference type="EMBL" id="SCEB01214380">
    <property type="protein sequence ID" value="RXM35672.1"/>
    <property type="molecule type" value="Genomic_DNA"/>
</dbReference>
<evidence type="ECO:0000256" key="3">
    <source>
        <dbReference type="ARBA" id="ARBA00022692"/>
    </source>
</evidence>
<gene>
    <name evidence="14" type="ORF">EOD39_12721</name>
</gene>
<keyword evidence="15" id="KW-1185">Reference proteome</keyword>
<dbReference type="Gene3D" id="2.60.40.10">
    <property type="entry name" value="Immunoglobulins"/>
    <property type="match status" value="2"/>
</dbReference>
<dbReference type="AlphaFoldDB" id="A0A444UKF5"/>
<evidence type="ECO:0000256" key="4">
    <source>
        <dbReference type="ARBA" id="ARBA00022729"/>
    </source>
</evidence>
<dbReference type="GO" id="GO:0042102">
    <property type="term" value="P:positive regulation of T cell proliferation"/>
    <property type="evidence" value="ECO:0007669"/>
    <property type="project" value="TreeGrafter"/>
</dbReference>